<comment type="pathway">
    <text evidence="3">Cofactor biosynthesis; coenzyme A biosynthesis; CoA from (R)-pantothenate: step 5/5.</text>
</comment>
<dbReference type="NCBIfam" id="TIGR00152">
    <property type="entry name" value="dephospho-CoA kinase"/>
    <property type="match status" value="1"/>
</dbReference>
<comment type="subcellular location">
    <subcellularLocation>
        <location evidence="3">Cytoplasm</location>
    </subcellularLocation>
</comment>
<name>A0A660S4X4_UNCT6</name>
<evidence type="ECO:0000256" key="1">
    <source>
        <dbReference type="ARBA" id="ARBA00022741"/>
    </source>
</evidence>
<accession>A0A660S4X4</accession>
<dbReference type="SUPFAM" id="SSF52540">
    <property type="entry name" value="P-loop containing nucleoside triphosphate hydrolases"/>
    <property type="match status" value="1"/>
</dbReference>
<sequence>MKIGIAGPIASGKSLVASQLSECLHIPKIDADKIGHEIIETFEIKEKLKNEFGKSIIVDEKIDRKMLGKIVFSDKSKLTALNNIFYSPFRKRILKELSDNDDVILEMAILHQYRLENFLDTILFVTAKKELRVKRLIEKELPKEEALKRINVQNITVYPGDVLVENNFECIDDFKEYLKKLCELLN</sequence>
<keyword evidence="3" id="KW-0173">Coenzyme A biosynthesis</keyword>
<dbReference type="InterPro" id="IPR027417">
    <property type="entry name" value="P-loop_NTPase"/>
</dbReference>
<protein>
    <recommendedName>
        <fullName evidence="3 4">Dephospho-CoA kinase</fullName>
        <ecNumber evidence="3 4">2.7.1.24</ecNumber>
    </recommendedName>
    <alternativeName>
        <fullName evidence="3">Dephosphocoenzyme A kinase</fullName>
    </alternativeName>
</protein>
<dbReference type="GO" id="GO:0005524">
    <property type="term" value="F:ATP binding"/>
    <property type="evidence" value="ECO:0007669"/>
    <property type="project" value="UniProtKB-UniRule"/>
</dbReference>
<comment type="function">
    <text evidence="3">Catalyzes the phosphorylation of the 3'-hydroxyl group of dephosphocoenzyme A to form coenzyme A.</text>
</comment>
<keyword evidence="3 5" id="KW-0418">Kinase</keyword>
<dbReference type="Proteomes" id="UP000282321">
    <property type="component" value="Unassembled WGS sequence"/>
</dbReference>
<dbReference type="PANTHER" id="PTHR10695">
    <property type="entry name" value="DEPHOSPHO-COA KINASE-RELATED"/>
    <property type="match status" value="1"/>
</dbReference>
<evidence type="ECO:0000256" key="3">
    <source>
        <dbReference type="HAMAP-Rule" id="MF_00376"/>
    </source>
</evidence>
<proteinExistence type="inferred from homology"/>
<dbReference type="GO" id="GO:0005737">
    <property type="term" value="C:cytoplasm"/>
    <property type="evidence" value="ECO:0007669"/>
    <property type="project" value="UniProtKB-SubCell"/>
</dbReference>
<reference evidence="5 6" key="1">
    <citation type="submission" date="2018-06" db="EMBL/GenBank/DDBJ databases">
        <title>Extensive metabolic versatility and redundancy in microbially diverse, dynamic hydrothermal sediments.</title>
        <authorList>
            <person name="Dombrowski N."/>
            <person name="Teske A."/>
            <person name="Baker B.J."/>
        </authorList>
    </citation>
    <scope>NUCLEOTIDE SEQUENCE [LARGE SCALE GENOMIC DNA]</scope>
    <source>
        <strain evidence="5">B35_G9</strain>
    </source>
</reference>
<evidence type="ECO:0000256" key="2">
    <source>
        <dbReference type="ARBA" id="ARBA00022840"/>
    </source>
</evidence>
<dbReference type="PROSITE" id="PS51219">
    <property type="entry name" value="DPCK"/>
    <property type="match status" value="1"/>
</dbReference>
<keyword evidence="1 3" id="KW-0547">Nucleotide-binding</keyword>
<keyword evidence="3 5" id="KW-0808">Transferase</keyword>
<dbReference type="Gene3D" id="3.40.50.300">
    <property type="entry name" value="P-loop containing nucleotide triphosphate hydrolases"/>
    <property type="match status" value="1"/>
</dbReference>
<dbReference type="HAMAP" id="MF_00376">
    <property type="entry name" value="Dephospho_CoA_kinase"/>
    <property type="match status" value="1"/>
</dbReference>
<dbReference type="Pfam" id="PF01121">
    <property type="entry name" value="CoaE"/>
    <property type="match status" value="1"/>
</dbReference>
<comment type="similarity">
    <text evidence="3">Belongs to the CoaE family.</text>
</comment>
<dbReference type="EMBL" id="QNBC01000157">
    <property type="protein sequence ID" value="RKX64484.1"/>
    <property type="molecule type" value="Genomic_DNA"/>
</dbReference>
<keyword evidence="3" id="KW-0963">Cytoplasm</keyword>
<organism evidence="5 6">
    <name type="scientific">candidate division TA06 bacterium</name>
    <dbReference type="NCBI Taxonomy" id="2250710"/>
    <lineage>
        <taxon>Bacteria</taxon>
        <taxon>Bacteria division TA06</taxon>
    </lineage>
</organism>
<gene>
    <name evidence="3 5" type="primary">coaE</name>
    <name evidence="5" type="ORF">DRP44_08220</name>
</gene>
<dbReference type="UniPathway" id="UPA00241">
    <property type="reaction ID" value="UER00356"/>
</dbReference>
<dbReference type="AlphaFoldDB" id="A0A660S4X4"/>
<dbReference type="EC" id="2.7.1.24" evidence="3 4"/>
<feature type="binding site" evidence="3">
    <location>
        <begin position="10"/>
        <end position="15"/>
    </location>
    <ligand>
        <name>ATP</name>
        <dbReference type="ChEBI" id="CHEBI:30616"/>
    </ligand>
</feature>
<keyword evidence="2 3" id="KW-0067">ATP-binding</keyword>
<dbReference type="GO" id="GO:0004140">
    <property type="term" value="F:dephospho-CoA kinase activity"/>
    <property type="evidence" value="ECO:0007669"/>
    <property type="project" value="UniProtKB-UniRule"/>
</dbReference>
<dbReference type="PANTHER" id="PTHR10695:SF46">
    <property type="entry name" value="BIFUNCTIONAL COENZYME A SYNTHASE-RELATED"/>
    <property type="match status" value="1"/>
</dbReference>
<evidence type="ECO:0000256" key="4">
    <source>
        <dbReference type="NCBIfam" id="TIGR00152"/>
    </source>
</evidence>
<dbReference type="CDD" id="cd02022">
    <property type="entry name" value="DPCK"/>
    <property type="match status" value="1"/>
</dbReference>
<dbReference type="GO" id="GO:0015937">
    <property type="term" value="P:coenzyme A biosynthetic process"/>
    <property type="evidence" value="ECO:0007669"/>
    <property type="project" value="UniProtKB-UniRule"/>
</dbReference>
<comment type="caution">
    <text evidence="5">The sequence shown here is derived from an EMBL/GenBank/DDBJ whole genome shotgun (WGS) entry which is preliminary data.</text>
</comment>
<dbReference type="InterPro" id="IPR001977">
    <property type="entry name" value="Depp_CoAkinase"/>
</dbReference>
<evidence type="ECO:0000313" key="6">
    <source>
        <dbReference type="Proteomes" id="UP000282321"/>
    </source>
</evidence>
<evidence type="ECO:0000313" key="5">
    <source>
        <dbReference type="EMBL" id="RKX64484.1"/>
    </source>
</evidence>
<comment type="catalytic activity">
    <reaction evidence="3">
        <text>3'-dephospho-CoA + ATP = ADP + CoA + H(+)</text>
        <dbReference type="Rhea" id="RHEA:18245"/>
        <dbReference type="ChEBI" id="CHEBI:15378"/>
        <dbReference type="ChEBI" id="CHEBI:30616"/>
        <dbReference type="ChEBI" id="CHEBI:57287"/>
        <dbReference type="ChEBI" id="CHEBI:57328"/>
        <dbReference type="ChEBI" id="CHEBI:456216"/>
        <dbReference type="EC" id="2.7.1.24"/>
    </reaction>
</comment>